<dbReference type="STRING" id="1237149.C900_05797"/>
<keyword evidence="6" id="KW-1185">Reference proteome</keyword>
<dbReference type="SUPFAM" id="SSF51430">
    <property type="entry name" value="NAD(P)-linked oxidoreductase"/>
    <property type="match status" value="1"/>
</dbReference>
<gene>
    <name evidence="5" type="ORF">C900_05797</name>
</gene>
<evidence type="ECO:0000259" key="4">
    <source>
        <dbReference type="Pfam" id="PF00248"/>
    </source>
</evidence>
<comment type="similarity">
    <text evidence="1">Belongs to the aldo/keto reductase family.</text>
</comment>
<keyword evidence="2" id="KW-0521">NADP</keyword>
<evidence type="ECO:0000256" key="2">
    <source>
        <dbReference type="ARBA" id="ARBA00022857"/>
    </source>
</evidence>
<sequence length="71" mass="8111">MLIAWAVKRDTSVIPKSVNPARIAQNLQSTHVALSDDDMQAIARLDKKFRYVTGEFWTLEGNSYTLEELWA</sequence>
<comment type="caution">
    <text evidence="5">The sequence shown here is derived from an EMBL/GenBank/DDBJ whole genome shotgun (WGS) entry which is preliminary data.</text>
</comment>
<dbReference type="eggNOG" id="COG0656">
    <property type="taxonomic scope" value="Bacteria"/>
</dbReference>
<dbReference type="InterPro" id="IPR020471">
    <property type="entry name" value="AKR"/>
</dbReference>
<dbReference type="Pfam" id="PF00248">
    <property type="entry name" value="Aldo_ket_red"/>
    <property type="match status" value="1"/>
</dbReference>
<organism evidence="5 6">
    <name type="scientific">Fulvivirga imtechensis AK7</name>
    <dbReference type="NCBI Taxonomy" id="1237149"/>
    <lineage>
        <taxon>Bacteria</taxon>
        <taxon>Pseudomonadati</taxon>
        <taxon>Bacteroidota</taxon>
        <taxon>Cytophagia</taxon>
        <taxon>Cytophagales</taxon>
        <taxon>Fulvivirgaceae</taxon>
        <taxon>Fulvivirga</taxon>
    </lineage>
</organism>
<accession>L8JMS7</accession>
<protein>
    <submittedName>
        <fullName evidence="5">Aldehyde reductase</fullName>
    </submittedName>
</protein>
<evidence type="ECO:0000256" key="3">
    <source>
        <dbReference type="ARBA" id="ARBA00023002"/>
    </source>
</evidence>
<proteinExistence type="inferred from homology"/>
<dbReference type="InterPro" id="IPR036812">
    <property type="entry name" value="NAD(P)_OxRdtase_dom_sf"/>
</dbReference>
<dbReference type="GO" id="GO:0016616">
    <property type="term" value="F:oxidoreductase activity, acting on the CH-OH group of donors, NAD or NADP as acceptor"/>
    <property type="evidence" value="ECO:0007669"/>
    <property type="project" value="UniProtKB-ARBA"/>
</dbReference>
<dbReference type="Proteomes" id="UP000011135">
    <property type="component" value="Unassembled WGS sequence"/>
</dbReference>
<feature type="domain" description="NADP-dependent oxidoreductase" evidence="4">
    <location>
        <begin position="2"/>
        <end position="46"/>
    </location>
</feature>
<evidence type="ECO:0000313" key="6">
    <source>
        <dbReference type="Proteomes" id="UP000011135"/>
    </source>
</evidence>
<keyword evidence="3" id="KW-0560">Oxidoreductase</keyword>
<reference evidence="5 6" key="1">
    <citation type="submission" date="2012-12" db="EMBL/GenBank/DDBJ databases">
        <title>Genome assembly of Fulvivirga imtechensis AK7.</title>
        <authorList>
            <person name="Nupur N."/>
            <person name="Khatri I."/>
            <person name="Kumar R."/>
            <person name="Subramanian S."/>
            <person name="Pinnaka A."/>
        </authorList>
    </citation>
    <scope>NUCLEOTIDE SEQUENCE [LARGE SCALE GENOMIC DNA]</scope>
    <source>
        <strain evidence="5 6">AK7</strain>
    </source>
</reference>
<dbReference type="EMBL" id="AMZN01000092">
    <property type="protein sequence ID" value="ELR68784.1"/>
    <property type="molecule type" value="Genomic_DNA"/>
</dbReference>
<dbReference type="AlphaFoldDB" id="L8JMS7"/>
<name>L8JMS7_9BACT</name>
<dbReference type="PANTHER" id="PTHR43827:SF3">
    <property type="entry name" value="NADP-DEPENDENT OXIDOREDUCTASE DOMAIN-CONTAINING PROTEIN"/>
    <property type="match status" value="1"/>
</dbReference>
<dbReference type="InterPro" id="IPR023210">
    <property type="entry name" value="NADP_OxRdtase_dom"/>
</dbReference>
<dbReference type="Gene3D" id="3.20.20.100">
    <property type="entry name" value="NADP-dependent oxidoreductase domain"/>
    <property type="match status" value="1"/>
</dbReference>
<evidence type="ECO:0000256" key="1">
    <source>
        <dbReference type="ARBA" id="ARBA00007905"/>
    </source>
</evidence>
<dbReference type="PANTHER" id="PTHR43827">
    <property type="entry name" value="2,5-DIKETO-D-GLUCONIC ACID REDUCTASE"/>
    <property type="match status" value="1"/>
</dbReference>
<evidence type="ECO:0000313" key="5">
    <source>
        <dbReference type="EMBL" id="ELR68784.1"/>
    </source>
</evidence>